<dbReference type="FunFam" id="2.40.30.10:FF:000059">
    <property type="entry name" value="dual oxidase isoform X1"/>
    <property type="match status" value="1"/>
</dbReference>
<dbReference type="InterPro" id="IPR017927">
    <property type="entry name" value="FAD-bd_FR_type"/>
</dbReference>
<dbReference type="GO" id="GO:0016175">
    <property type="term" value="F:superoxide-generating NAD(P)H oxidase activity"/>
    <property type="evidence" value="ECO:0007669"/>
    <property type="project" value="UniProtKB-ARBA"/>
</dbReference>
<feature type="chain" id="PRO_5015582609" evidence="10">
    <location>
        <begin position="19"/>
        <end position="133"/>
    </location>
</feature>
<dbReference type="Gene3D" id="2.40.30.10">
    <property type="entry name" value="Translation factors"/>
    <property type="match status" value="1"/>
</dbReference>
<organism evidence="12 13">
    <name type="scientific">Artemisia annua</name>
    <name type="common">Sweet wormwood</name>
    <dbReference type="NCBI Taxonomy" id="35608"/>
    <lineage>
        <taxon>Eukaryota</taxon>
        <taxon>Viridiplantae</taxon>
        <taxon>Streptophyta</taxon>
        <taxon>Embryophyta</taxon>
        <taxon>Tracheophyta</taxon>
        <taxon>Spermatophyta</taxon>
        <taxon>Magnoliopsida</taxon>
        <taxon>eudicotyledons</taxon>
        <taxon>Gunneridae</taxon>
        <taxon>Pentapetalae</taxon>
        <taxon>asterids</taxon>
        <taxon>campanulids</taxon>
        <taxon>Asterales</taxon>
        <taxon>Asteraceae</taxon>
        <taxon>Asteroideae</taxon>
        <taxon>Anthemideae</taxon>
        <taxon>Artemisiinae</taxon>
        <taxon>Artemisia</taxon>
    </lineage>
</organism>
<evidence type="ECO:0000256" key="4">
    <source>
        <dbReference type="ARBA" id="ARBA00022723"/>
    </source>
</evidence>
<reference evidence="12 13" key="1">
    <citation type="journal article" date="2018" name="Mol. Plant">
        <title>The genome of Artemisia annua provides insight into the evolution of Asteraceae family and artemisinin biosynthesis.</title>
        <authorList>
            <person name="Shen Q."/>
            <person name="Zhang L."/>
            <person name="Liao Z."/>
            <person name="Wang S."/>
            <person name="Yan T."/>
            <person name="Shi P."/>
            <person name="Liu M."/>
            <person name="Fu X."/>
            <person name="Pan Q."/>
            <person name="Wang Y."/>
            <person name="Lv Z."/>
            <person name="Lu X."/>
            <person name="Zhang F."/>
            <person name="Jiang W."/>
            <person name="Ma Y."/>
            <person name="Chen M."/>
            <person name="Hao X."/>
            <person name="Li L."/>
            <person name="Tang Y."/>
            <person name="Lv G."/>
            <person name="Zhou Y."/>
            <person name="Sun X."/>
            <person name="Brodelius P.E."/>
            <person name="Rose J.K.C."/>
            <person name="Tang K."/>
        </authorList>
    </citation>
    <scope>NUCLEOTIDE SEQUENCE [LARGE SCALE GENOMIC DNA]</scope>
    <source>
        <strain evidence="13">cv. Huhao1</strain>
        <tissue evidence="12">Leaf</tissue>
    </source>
</reference>
<evidence type="ECO:0000256" key="3">
    <source>
        <dbReference type="ARBA" id="ARBA00022692"/>
    </source>
</evidence>
<dbReference type="Proteomes" id="UP000245207">
    <property type="component" value="Unassembled WGS sequence"/>
</dbReference>
<keyword evidence="10" id="KW-0732">Signal</keyword>
<feature type="signal peptide" evidence="10">
    <location>
        <begin position="1"/>
        <end position="18"/>
    </location>
</feature>
<proteinExistence type="predicted"/>
<dbReference type="STRING" id="35608.A0A2U1PFB2"/>
<comment type="subcellular location">
    <subcellularLocation>
        <location evidence="1">Membrane</location>
        <topology evidence="1">Multi-pass membrane protein</topology>
    </subcellularLocation>
</comment>
<dbReference type="OrthoDB" id="1739548at2759"/>
<dbReference type="PANTHER" id="PTHR11972">
    <property type="entry name" value="NADPH OXIDASE"/>
    <property type="match status" value="1"/>
</dbReference>
<protein>
    <submittedName>
        <fullName evidence="12">Respiratory burst oxidase</fullName>
    </submittedName>
</protein>
<evidence type="ECO:0000313" key="13">
    <source>
        <dbReference type="Proteomes" id="UP000245207"/>
    </source>
</evidence>
<dbReference type="InterPro" id="IPR017938">
    <property type="entry name" value="Riboflavin_synthase-like_b-brl"/>
</dbReference>
<keyword evidence="5" id="KW-0274">FAD</keyword>
<keyword evidence="9" id="KW-0472">Membrane</keyword>
<dbReference type="PANTHER" id="PTHR11972:SF152">
    <property type="entry name" value="RESPIRATORY BURST OXIDASE HOMOLOG PROTEIN C"/>
    <property type="match status" value="1"/>
</dbReference>
<evidence type="ECO:0000256" key="5">
    <source>
        <dbReference type="ARBA" id="ARBA00022827"/>
    </source>
</evidence>
<feature type="domain" description="FAD-binding FR-type" evidence="11">
    <location>
        <begin position="46"/>
        <end position="133"/>
    </location>
</feature>
<dbReference type="InterPro" id="IPR050369">
    <property type="entry name" value="RBOH/FRE"/>
</dbReference>
<evidence type="ECO:0000313" key="12">
    <source>
        <dbReference type="EMBL" id="PWA84429.1"/>
    </source>
</evidence>
<dbReference type="InterPro" id="IPR013112">
    <property type="entry name" value="FAD-bd_8"/>
</dbReference>
<dbReference type="GO" id="GO:0046872">
    <property type="term" value="F:metal ion binding"/>
    <property type="evidence" value="ECO:0007669"/>
    <property type="project" value="UniProtKB-KW"/>
</dbReference>
<evidence type="ECO:0000259" key="11">
    <source>
        <dbReference type="PROSITE" id="PS51384"/>
    </source>
</evidence>
<dbReference type="GO" id="GO:0009653">
    <property type="term" value="P:anatomical structure morphogenesis"/>
    <property type="evidence" value="ECO:0007669"/>
    <property type="project" value="UniProtKB-ARBA"/>
</dbReference>
<name>A0A2U1PFB2_ARTAN</name>
<accession>A0A2U1PFB2</accession>
<evidence type="ECO:0000256" key="7">
    <source>
        <dbReference type="ARBA" id="ARBA00022989"/>
    </source>
</evidence>
<evidence type="ECO:0000256" key="1">
    <source>
        <dbReference type="ARBA" id="ARBA00004141"/>
    </source>
</evidence>
<dbReference type="AlphaFoldDB" id="A0A2U1PFB2"/>
<gene>
    <name evidence="12" type="ORF">CTI12_AA157100</name>
</gene>
<evidence type="ECO:0000256" key="2">
    <source>
        <dbReference type="ARBA" id="ARBA00022630"/>
    </source>
</evidence>
<keyword evidence="8" id="KW-0560">Oxidoreductase</keyword>
<keyword evidence="2" id="KW-0285">Flavoprotein</keyword>
<dbReference type="EMBL" id="PKPP01001229">
    <property type="protein sequence ID" value="PWA84429.1"/>
    <property type="molecule type" value="Genomic_DNA"/>
</dbReference>
<dbReference type="PROSITE" id="PS51384">
    <property type="entry name" value="FAD_FR"/>
    <property type="match status" value="1"/>
</dbReference>
<evidence type="ECO:0000256" key="8">
    <source>
        <dbReference type="ARBA" id="ARBA00023002"/>
    </source>
</evidence>
<keyword evidence="3" id="KW-0812">Transmembrane</keyword>
<sequence length="133" mass="15116">MEVDWSVSLISRLSTVLTVLLDLSLDQPQLGYRSGSCLFNWLDGRSRVKPIEILKVAPHGVYPANMLELQMSKPPGFKYKSGQYMFVNCKAVSPFAWHPFSITSAPREDYLTVHIRMVGDRTKQLKKVFSEPP</sequence>
<evidence type="ECO:0000256" key="6">
    <source>
        <dbReference type="ARBA" id="ARBA00022857"/>
    </source>
</evidence>
<dbReference type="GO" id="GO:0016174">
    <property type="term" value="F:NAD(P)H oxidase H2O2-forming activity"/>
    <property type="evidence" value="ECO:0007669"/>
    <property type="project" value="TreeGrafter"/>
</dbReference>
<dbReference type="GO" id="GO:0042742">
    <property type="term" value="P:defense response to bacterium"/>
    <property type="evidence" value="ECO:0007669"/>
    <property type="project" value="UniProtKB-ARBA"/>
</dbReference>
<keyword evidence="4" id="KW-0479">Metal-binding</keyword>
<keyword evidence="7" id="KW-1133">Transmembrane helix</keyword>
<dbReference type="SUPFAM" id="SSF63380">
    <property type="entry name" value="Riboflavin synthase domain-like"/>
    <property type="match status" value="1"/>
</dbReference>
<keyword evidence="6" id="KW-0521">NADP</keyword>
<dbReference type="Pfam" id="PF08022">
    <property type="entry name" value="FAD_binding_8"/>
    <property type="match status" value="1"/>
</dbReference>
<evidence type="ECO:0000256" key="9">
    <source>
        <dbReference type="ARBA" id="ARBA00023136"/>
    </source>
</evidence>
<comment type="caution">
    <text evidence="12">The sequence shown here is derived from an EMBL/GenBank/DDBJ whole genome shotgun (WGS) entry which is preliminary data.</text>
</comment>
<keyword evidence="13" id="KW-1185">Reference proteome</keyword>
<evidence type="ECO:0000256" key="10">
    <source>
        <dbReference type="SAM" id="SignalP"/>
    </source>
</evidence>
<dbReference type="GO" id="GO:0005886">
    <property type="term" value="C:plasma membrane"/>
    <property type="evidence" value="ECO:0007669"/>
    <property type="project" value="TreeGrafter"/>
</dbReference>